<dbReference type="OrthoDB" id="310895at2759"/>
<dbReference type="Gene3D" id="3.40.605.10">
    <property type="entry name" value="Aldehyde Dehydrogenase, Chain A, domain 1"/>
    <property type="match status" value="1"/>
</dbReference>
<dbReference type="InterPro" id="IPR016161">
    <property type="entry name" value="Ald_DH/histidinol_DH"/>
</dbReference>
<dbReference type="CDD" id="cd07105">
    <property type="entry name" value="ALDH_SaliADH"/>
    <property type="match status" value="1"/>
</dbReference>
<dbReference type="InterPro" id="IPR016163">
    <property type="entry name" value="Ald_DH_C"/>
</dbReference>
<comment type="similarity">
    <text evidence="1 5">Belongs to the aldehyde dehydrogenase family.</text>
</comment>
<dbReference type="GO" id="GO:0009450">
    <property type="term" value="P:gamma-aminobutyric acid catabolic process"/>
    <property type="evidence" value="ECO:0007669"/>
    <property type="project" value="TreeGrafter"/>
</dbReference>
<dbReference type="Proteomes" id="UP000785200">
    <property type="component" value="Unassembled WGS sequence"/>
</dbReference>
<organism evidence="7 8">
    <name type="scientific">Hyphodiscus hymeniophilus</name>
    <dbReference type="NCBI Taxonomy" id="353542"/>
    <lineage>
        <taxon>Eukaryota</taxon>
        <taxon>Fungi</taxon>
        <taxon>Dikarya</taxon>
        <taxon>Ascomycota</taxon>
        <taxon>Pezizomycotina</taxon>
        <taxon>Leotiomycetes</taxon>
        <taxon>Helotiales</taxon>
        <taxon>Hyphodiscaceae</taxon>
        <taxon>Hyphodiscus</taxon>
    </lineage>
</organism>
<keyword evidence="3 5" id="KW-0560">Oxidoreductase</keyword>
<dbReference type="FunFam" id="3.40.605.10:FF:000012">
    <property type="entry name" value="NAD-dependent succinate-semialdehyde dehydrogenase"/>
    <property type="match status" value="1"/>
</dbReference>
<dbReference type="AlphaFoldDB" id="A0A9P7AZL7"/>
<dbReference type="GO" id="GO:0004777">
    <property type="term" value="F:succinate-semialdehyde dehydrogenase (NAD+) activity"/>
    <property type="evidence" value="ECO:0007669"/>
    <property type="project" value="TreeGrafter"/>
</dbReference>
<accession>A0A9P7AZL7</accession>
<dbReference type="EMBL" id="VNKQ01000003">
    <property type="protein sequence ID" value="KAG0651853.1"/>
    <property type="molecule type" value="Genomic_DNA"/>
</dbReference>
<dbReference type="PANTHER" id="PTHR43353">
    <property type="entry name" value="SUCCINATE-SEMIALDEHYDE DEHYDROGENASE, MITOCHONDRIAL"/>
    <property type="match status" value="1"/>
</dbReference>
<dbReference type="InterPro" id="IPR016162">
    <property type="entry name" value="Ald_DH_N"/>
</dbReference>
<feature type="active site" evidence="4">
    <location>
        <position position="262"/>
    </location>
</feature>
<sequence>MAAIMENNTNGHSAITHPLLISNAPHTTTSSFPVHSPATGKLLHHFSSASISDTTHAIESAQKAYPAWRSLPPQKKRDIFLRAAELLDSRRESLAKICADETGAPAGWANFNLDLAADILKDVAGRISSIVGTIPTTSTEGVSALVYKEPYGVILAIAPWNAPFILGIRSFAFALAAGNTAILKAPEFSPLCSHGMVSCLHDAGLPEGVLNLLAHAPSDAAAVTKHLIDDPRVKKINFTGSTAVGKIISRLAGENLKPVLLELGGKAPAIVLEDADLPHAAMECAVGAFLHSGQICMSTERIIVHSSIADAFESEFVKAIQNFSPEGGEKGVLINKVGVQKNARLLEDAVSKGAEIVYGDPKNGAEAKMSPVVVKGVKKDMELFYTESFGPTVSLMVVSSDEEAIELANDTEYGLSAAVFTKDLGRALRIARQVESGAVHINGMTVHDETSLPHGGMKSSGYGRFGASGLEEWVRTKTVTFQD</sequence>
<comment type="caution">
    <text evidence="7">The sequence shown here is derived from an EMBL/GenBank/DDBJ whole genome shotgun (WGS) entry which is preliminary data.</text>
</comment>
<evidence type="ECO:0000256" key="1">
    <source>
        <dbReference type="ARBA" id="ARBA00009986"/>
    </source>
</evidence>
<dbReference type="InterPro" id="IPR050740">
    <property type="entry name" value="Aldehyde_DH_Superfamily"/>
</dbReference>
<name>A0A9P7AZL7_9HELO</name>
<evidence type="ECO:0000256" key="3">
    <source>
        <dbReference type="ARBA" id="ARBA00023002"/>
    </source>
</evidence>
<gene>
    <name evidence="7" type="ORF">D0Z07_0806</name>
</gene>
<evidence type="ECO:0000256" key="2">
    <source>
        <dbReference type="ARBA" id="ARBA00022857"/>
    </source>
</evidence>
<dbReference type="Gene3D" id="3.40.309.10">
    <property type="entry name" value="Aldehyde Dehydrogenase, Chain A, domain 2"/>
    <property type="match status" value="1"/>
</dbReference>
<evidence type="ECO:0000259" key="6">
    <source>
        <dbReference type="Pfam" id="PF00171"/>
    </source>
</evidence>
<dbReference type="SUPFAM" id="SSF53720">
    <property type="entry name" value="ALDH-like"/>
    <property type="match status" value="1"/>
</dbReference>
<dbReference type="InterPro" id="IPR015590">
    <property type="entry name" value="Aldehyde_DH_dom"/>
</dbReference>
<proteinExistence type="inferred from homology"/>
<feature type="domain" description="Aldehyde dehydrogenase" evidence="6">
    <location>
        <begin position="30"/>
        <end position="479"/>
    </location>
</feature>
<dbReference type="PANTHER" id="PTHR43353:SF6">
    <property type="entry name" value="CYTOPLASMIC ALDEHYDE DEHYDROGENASE (EUROFUNG)"/>
    <property type="match status" value="1"/>
</dbReference>
<keyword evidence="2" id="KW-0521">NADP</keyword>
<evidence type="ECO:0000256" key="4">
    <source>
        <dbReference type="PROSITE-ProRule" id="PRU10007"/>
    </source>
</evidence>
<keyword evidence="8" id="KW-1185">Reference proteome</keyword>
<dbReference type="InterPro" id="IPR029510">
    <property type="entry name" value="Ald_DH_CS_GLU"/>
</dbReference>
<evidence type="ECO:0000313" key="8">
    <source>
        <dbReference type="Proteomes" id="UP000785200"/>
    </source>
</evidence>
<evidence type="ECO:0000313" key="7">
    <source>
        <dbReference type="EMBL" id="KAG0651853.1"/>
    </source>
</evidence>
<evidence type="ECO:0000256" key="5">
    <source>
        <dbReference type="RuleBase" id="RU003345"/>
    </source>
</evidence>
<dbReference type="FunFam" id="3.40.309.10:FF:000010">
    <property type="entry name" value="Gamma-aminobutyraldehyde dehydrogenase"/>
    <property type="match status" value="1"/>
</dbReference>
<dbReference type="PROSITE" id="PS00687">
    <property type="entry name" value="ALDEHYDE_DEHYDR_GLU"/>
    <property type="match status" value="1"/>
</dbReference>
<reference evidence="7" key="1">
    <citation type="submission" date="2019-07" db="EMBL/GenBank/DDBJ databases">
        <title>Hyphodiscus hymeniophilus genome sequencing and assembly.</title>
        <authorList>
            <person name="Kramer G."/>
            <person name="Nodwell J."/>
        </authorList>
    </citation>
    <scope>NUCLEOTIDE SEQUENCE</scope>
    <source>
        <strain evidence="7">ATCC 34498</strain>
    </source>
</reference>
<protein>
    <submittedName>
        <fullName evidence="7">Vanillin dehydrogenase</fullName>
    </submittedName>
</protein>
<dbReference type="Pfam" id="PF00171">
    <property type="entry name" value="Aldedh"/>
    <property type="match status" value="1"/>
</dbReference>